<organism evidence="5 6">
    <name type="scientific">Corynebacterium occultum</name>
    <dbReference type="NCBI Taxonomy" id="2675219"/>
    <lineage>
        <taxon>Bacteria</taxon>
        <taxon>Bacillati</taxon>
        <taxon>Actinomycetota</taxon>
        <taxon>Actinomycetes</taxon>
        <taxon>Mycobacteriales</taxon>
        <taxon>Corynebacteriaceae</taxon>
        <taxon>Corynebacterium</taxon>
    </lineage>
</organism>
<dbReference type="Proteomes" id="UP000424462">
    <property type="component" value="Chromosome"/>
</dbReference>
<comment type="similarity">
    <text evidence="3">Belongs to the CoaE family.</text>
</comment>
<keyword evidence="6" id="KW-1185">Reference proteome</keyword>
<gene>
    <name evidence="3 5" type="primary">coaE</name>
    <name evidence="5" type="ORF">COCCU_06465</name>
</gene>
<dbReference type="InterPro" id="IPR001977">
    <property type="entry name" value="Depp_CoAkinase"/>
</dbReference>
<keyword evidence="1 3" id="KW-0547">Nucleotide-binding</keyword>
<keyword evidence="3 5" id="KW-0418">Kinase</keyword>
<dbReference type="EC" id="2.7.1.24" evidence="3 4"/>
<proteinExistence type="inferred from homology"/>
<comment type="catalytic activity">
    <reaction evidence="3">
        <text>3'-dephospho-CoA + ATP = ADP + CoA + H(+)</text>
        <dbReference type="Rhea" id="RHEA:18245"/>
        <dbReference type="ChEBI" id="CHEBI:15378"/>
        <dbReference type="ChEBI" id="CHEBI:30616"/>
        <dbReference type="ChEBI" id="CHEBI:57287"/>
        <dbReference type="ChEBI" id="CHEBI:57328"/>
        <dbReference type="ChEBI" id="CHEBI:456216"/>
        <dbReference type="EC" id="2.7.1.24"/>
    </reaction>
</comment>
<dbReference type="PANTHER" id="PTHR10695:SF46">
    <property type="entry name" value="BIFUNCTIONAL COENZYME A SYNTHASE-RELATED"/>
    <property type="match status" value="1"/>
</dbReference>
<dbReference type="GO" id="GO:0004140">
    <property type="term" value="F:dephospho-CoA kinase activity"/>
    <property type="evidence" value="ECO:0007669"/>
    <property type="project" value="UniProtKB-UniRule"/>
</dbReference>
<name>A0A6B8W3Y5_9CORY</name>
<dbReference type="PROSITE" id="PS51219">
    <property type="entry name" value="DPCK"/>
    <property type="match status" value="1"/>
</dbReference>
<sequence>MLRIGLTGGIGSGKSTVAQMFIDRGIPVIDADQVAREVVEPGQPALRRLAEAFGEDILNEDGSLKRSELARRAFVDRSHTEILNAITHPAIEDTVGERFAAFAEADTPAVIYDMPLLVDKNLHLEMGMVIVVDVELETRVKRLTESRGLDGDDARRRIASQVDDATRLAAADLVIDNNRSLEDLIPQVEKAVEEINRRVAAA</sequence>
<keyword evidence="2 3" id="KW-0067">ATP-binding</keyword>
<dbReference type="Gene3D" id="3.40.50.300">
    <property type="entry name" value="P-loop containing nucleotide triphosphate hydrolases"/>
    <property type="match status" value="1"/>
</dbReference>
<dbReference type="GO" id="GO:0005737">
    <property type="term" value="C:cytoplasm"/>
    <property type="evidence" value="ECO:0007669"/>
    <property type="project" value="UniProtKB-SubCell"/>
</dbReference>
<evidence type="ECO:0000256" key="4">
    <source>
        <dbReference type="NCBIfam" id="TIGR00152"/>
    </source>
</evidence>
<reference evidence="5 6" key="1">
    <citation type="submission" date="2019-11" db="EMBL/GenBank/DDBJ databases">
        <title>Complete genome sequence of Corynebacterium kalinowskii 1959, a novel Corynebacterium species isolated from soil of a small paddock in Vilsendorf, Germany.</title>
        <authorList>
            <person name="Schaffert L."/>
            <person name="Ruwe M."/>
            <person name="Milse J."/>
            <person name="Hanuschka K."/>
            <person name="Ortseifen V."/>
            <person name="Droste J."/>
            <person name="Brandt D."/>
            <person name="Schlueter L."/>
            <person name="Kutter Y."/>
            <person name="Vinke S."/>
            <person name="Viehoefer P."/>
            <person name="Jacob L."/>
            <person name="Luebke N.-C."/>
            <person name="Schulte-Berndt E."/>
            <person name="Hain C."/>
            <person name="Linder M."/>
            <person name="Schmidt P."/>
            <person name="Wollenschlaeger L."/>
            <person name="Luttermann T."/>
            <person name="Thieme E."/>
            <person name="Hassa J."/>
            <person name="Haak M."/>
            <person name="Wittchen M."/>
            <person name="Mentz A."/>
            <person name="Persicke M."/>
            <person name="Busche T."/>
            <person name="Ruckert C."/>
        </authorList>
    </citation>
    <scope>NUCLEOTIDE SEQUENCE [LARGE SCALE GENOMIC DNA]</scope>
    <source>
        <strain evidence="5 6">2039</strain>
    </source>
</reference>
<keyword evidence="3" id="KW-0963">Cytoplasm</keyword>
<dbReference type="InterPro" id="IPR027417">
    <property type="entry name" value="P-loop_NTPase"/>
</dbReference>
<evidence type="ECO:0000256" key="3">
    <source>
        <dbReference type="HAMAP-Rule" id="MF_00376"/>
    </source>
</evidence>
<dbReference type="EMBL" id="CP046455">
    <property type="protein sequence ID" value="QGU07231.1"/>
    <property type="molecule type" value="Genomic_DNA"/>
</dbReference>
<keyword evidence="3" id="KW-0173">Coenzyme A biosynthesis</keyword>
<evidence type="ECO:0000256" key="2">
    <source>
        <dbReference type="ARBA" id="ARBA00022840"/>
    </source>
</evidence>
<accession>A0A6B8W3Y5</accession>
<evidence type="ECO:0000256" key="1">
    <source>
        <dbReference type="ARBA" id="ARBA00022741"/>
    </source>
</evidence>
<protein>
    <recommendedName>
        <fullName evidence="3 4">Dephospho-CoA kinase</fullName>
        <ecNumber evidence="3 4">2.7.1.24</ecNumber>
    </recommendedName>
    <alternativeName>
        <fullName evidence="3">Dephosphocoenzyme A kinase</fullName>
    </alternativeName>
</protein>
<comment type="pathway">
    <text evidence="3">Cofactor biosynthesis; coenzyme A biosynthesis; CoA from (R)-pantothenate: step 5/5.</text>
</comment>
<evidence type="ECO:0000313" key="6">
    <source>
        <dbReference type="Proteomes" id="UP000424462"/>
    </source>
</evidence>
<dbReference type="SUPFAM" id="SSF52540">
    <property type="entry name" value="P-loop containing nucleoside triphosphate hydrolases"/>
    <property type="match status" value="1"/>
</dbReference>
<keyword evidence="3 5" id="KW-0808">Transferase</keyword>
<dbReference type="CDD" id="cd02022">
    <property type="entry name" value="DPCK"/>
    <property type="match status" value="1"/>
</dbReference>
<dbReference type="HAMAP" id="MF_00376">
    <property type="entry name" value="Dephospho_CoA_kinase"/>
    <property type="match status" value="1"/>
</dbReference>
<feature type="binding site" evidence="3">
    <location>
        <begin position="11"/>
        <end position="16"/>
    </location>
    <ligand>
        <name>ATP</name>
        <dbReference type="ChEBI" id="CHEBI:30616"/>
    </ligand>
</feature>
<dbReference type="KEGG" id="cok:COCCU_06465"/>
<dbReference type="GO" id="GO:0005524">
    <property type="term" value="F:ATP binding"/>
    <property type="evidence" value="ECO:0007669"/>
    <property type="project" value="UniProtKB-UniRule"/>
</dbReference>
<comment type="function">
    <text evidence="3">Catalyzes the phosphorylation of the 3'-hydroxyl group of dephosphocoenzyme A to form coenzyme A.</text>
</comment>
<dbReference type="Pfam" id="PF01121">
    <property type="entry name" value="CoaE"/>
    <property type="match status" value="1"/>
</dbReference>
<dbReference type="AlphaFoldDB" id="A0A6B8W3Y5"/>
<dbReference type="RefSeq" id="WP_156230744.1">
    <property type="nucleotide sequence ID" value="NZ_CP046455.1"/>
</dbReference>
<dbReference type="UniPathway" id="UPA00241">
    <property type="reaction ID" value="UER00356"/>
</dbReference>
<dbReference type="PANTHER" id="PTHR10695">
    <property type="entry name" value="DEPHOSPHO-COA KINASE-RELATED"/>
    <property type="match status" value="1"/>
</dbReference>
<dbReference type="GO" id="GO:0015937">
    <property type="term" value="P:coenzyme A biosynthetic process"/>
    <property type="evidence" value="ECO:0007669"/>
    <property type="project" value="UniProtKB-UniRule"/>
</dbReference>
<comment type="subcellular location">
    <subcellularLocation>
        <location evidence="3">Cytoplasm</location>
    </subcellularLocation>
</comment>
<dbReference type="NCBIfam" id="TIGR00152">
    <property type="entry name" value="dephospho-CoA kinase"/>
    <property type="match status" value="1"/>
</dbReference>
<evidence type="ECO:0000313" key="5">
    <source>
        <dbReference type="EMBL" id="QGU07231.1"/>
    </source>
</evidence>